<dbReference type="InterPro" id="IPR013783">
    <property type="entry name" value="Ig-like_fold"/>
</dbReference>
<evidence type="ECO:0000256" key="1">
    <source>
        <dbReference type="SAM" id="SignalP"/>
    </source>
</evidence>
<feature type="signal peptide" evidence="1">
    <location>
        <begin position="1"/>
        <end position="21"/>
    </location>
</feature>
<dbReference type="PANTHER" id="PTHR36453:SF1">
    <property type="entry name" value="RIGHT HANDED BETA HELIX DOMAIN-CONTAINING PROTEIN"/>
    <property type="match status" value="1"/>
</dbReference>
<accession>A0A1W2A8T3</accession>
<dbReference type="InterPro" id="IPR039448">
    <property type="entry name" value="Beta_helix"/>
</dbReference>
<reference evidence="3 4" key="1">
    <citation type="submission" date="2017-04" db="EMBL/GenBank/DDBJ databases">
        <authorList>
            <person name="Afonso C.L."/>
            <person name="Miller P.J."/>
            <person name="Scott M.A."/>
            <person name="Spackman E."/>
            <person name="Goraichik I."/>
            <person name="Dimitrov K.M."/>
            <person name="Suarez D.L."/>
            <person name="Swayne D.E."/>
        </authorList>
    </citation>
    <scope>NUCLEOTIDE SEQUENCE [LARGE SCALE GENOMIC DNA]</scope>
    <source>
        <strain evidence="3 4">DSM 19625</strain>
    </source>
</reference>
<dbReference type="SMART" id="SM00710">
    <property type="entry name" value="PbH1"/>
    <property type="match status" value="8"/>
</dbReference>
<feature type="chain" id="PRO_5012213037" evidence="1">
    <location>
        <begin position="22"/>
        <end position="1295"/>
    </location>
</feature>
<dbReference type="Pfam" id="PF00041">
    <property type="entry name" value="fn3"/>
    <property type="match status" value="1"/>
</dbReference>
<dbReference type="InterPro" id="IPR012334">
    <property type="entry name" value="Pectin_lyas_fold"/>
</dbReference>
<dbReference type="Gene3D" id="2.160.20.10">
    <property type="entry name" value="Single-stranded right-handed beta-helix, Pectin lyase-like"/>
    <property type="match status" value="2"/>
</dbReference>
<dbReference type="OrthoDB" id="976933at2"/>
<dbReference type="PROSITE" id="PS50853">
    <property type="entry name" value="FN3"/>
    <property type="match status" value="1"/>
</dbReference>
<keyword evidence="1" id="KW-0732">Signal</keyword>
<dbReference type="InterPro" id="IPR036116">
    <property type="entry name" value="FN3_sf"/>
</dbReference>
<dbReference type="EMBL" id="FWYB01000001">
    <property type="protein sequence ID" value="SMC57050.1"/>
    <property type="molecule type" value="Genomic_DNA"/>
</dbReference>
<dbReference type="STRING" id="475255.SAMN04488101_101316"/>
<dbReference type="Gene3D" id="2.60.40.4070">
    <property type="match status" value="1"/>
</dbReference>
<evidence type="ECO:0000313" key="4">
    <source>
        <dbReference type="Proteomes" id="UP000192678"/>
    </source>
</evidence>
<dbReference type="PANTHER" id="PTHR36453">
    <property type="entry name" value="SECRETED PROTEIN-RELATED"/>
    <property type="match status" value="1"/>
</dbReference>
<proteinExistence type="predicted"/>
<keyword evidence="4" id="KW-1185">Reference proteome</keyword>
<dbReference type="SMART" id="SM00060">
    <property type="entry name" value="FN3"/>
    <property type="match status" value="1"/>
</dbReference>
<dbReference type="Pfam" id="PF13229">
    <property type="entry name" value="Beta_helix"/>
    <property type="match status" value="1"/>
</dbReference>
<gene>
    <name evidence="3" type="ORF">SAMN04488101_101316</name>
</gene>
<dbReference type="Pfam" id="PF18962">
    <property type="entry name" value="Por_Secre_tail"/>
    <property type="match status" value="1"/>
</dbReference>
<dbReference type="NCBIfam" id="TIGR04183">
    <property type="entry name" value="Por_Secre_tail"/>
    <property type="match status" value="1"/>
</dbReference>
<dbReference type="RefSeq" id="WP_084286900.1">
    <property type="nucleotide sequence ID" value="NZ_FWYB01000001.1"/>
</dbReference>
<name>A0A1W2A8T3_9SPHI</name>
<evidence type="ECO:0000313" key="3">
    <source>
        <dbReference type="EMBL" id="SMC57050.1"/>
    </source>
</evidence>
<dbReference type="InterPro" id="IPR006626">
    <property type="entry name" value="PbH1"/>
</dbReference>
<protein>
    <submittedName>
        <fullName evidence="3">Por secretion system C-terminal sorting domain-containing protein</fullName>
    </submittedName>
</protein>
<sequence length="1295" mass="138025">MKNPYLLFVIVFLLWSNYAKPAVVSSTSSGGNWNALSSWAGGIVPLSTDSVQIVAGSTITINLSGIVTVKSLEITGTLNFASGSGALVINGYLLINSGGKLDAFNGTTGKSVTVNGHLTNNGSIEFSRTGSILKLGSAAAQTSISGSGNFNIIRQLTIDNTNGVVLNAAVSISNTLLLNDGTFTNGTNLTLNNTVIGNGTASAQCIIQRSQSAALASTYTLGATASLYLSYVHNPLISPASISEGNEMPVSRSLFRITINNAAGLLLNDNVTLRSSSSALVLTLGVINLPASKTIICNHVNNTNTTGSATSYINGGLAMAVGTTATTRVFPVGANGQNRKVTLTGLSASSGTLIVRFAIAAPGSPLTGSGLTVLSNQRVWEGSVFSGTMNNYTKITIDTQTDDSIPGSVVDARIAKSASLNGTYNSLGAGSNTFTSINSPAGSYITLGWFALGTLLPASSTYYIAADGSDIADGKTMATAWKTLNKVNGQVFNTGDSILFRRGDTFNGKLLIKHTANLYIDAYGTGAKPVISGSAPINTAWTLYGGNIWQTTFSPAPPAEIRSLIKGNDLLPISRYPNPDVNNGYLNFESFSGNTQITDNELSGSPNWTGAEFVLRSHPFRLIRSIVTTHSGTTITFPDPVDISIKNGFGYFFVNDLKAIDQEGEWAYKPSTGTVYVYATSDPNLNSYSYAREDIVIQTDTVNQLVLKNLDIQYAGKLALLLNKTTGAMIDGIDISYSGGDGIILGNSSQASIQNSSISHVNWSGIYSQANSDQITISHNDITNIGNAAYGKGKTFAGIDCNSTNSTVSYNKVAKTGYSGIISAGVNNLIQRNVIDSVVLLLNDNGGIYTNYNINKTNGTIIEENIITNSIGEYLGAPVASLSSGIYLDNLSEGITVRNNTVAYVNGYGLYGHLLQGGNKFYENTSFQSALSEMRLHVPASIPETDVRGNILVTNDPAVTHNVLLGNCPDYTYAEIGMFKDNYVVNPFNDKTIRFNYKEGSSSPNIRYNSVYEWEVAAPQISGTTASPLKYPSGTIPSDVIKFYYNPTNTNQNFSLPTGSFIDVKNQAYCGTLTLAPYTSVILLKASPVNCLSPDSCGIPTNIVVTSSSDTTTTLSWDAAASAINYDVRYKGTGDADWKYNHNIFGTSALLINLDPEKTYEHQVRCSCYGTESDWVALEDSTARAATTAASAKQIQATNLKNTPVVLQKANLTAYPNPFKNQTIVAFNLPLTQDKVTLEVYNIIGNRVQRLFEGKANGQQSYAFEFDRKLLPAGIYFIRLITSQSIKHFKIVITD</sequence>
<dbReference type="InterPro" id="IPR026444">
    <property type="entry name" value="Secre_tail"/>
</dbReference>
<dbReference type="InterPro" id="IPR011050">
    <property type="entry name" value="Pectin_lyase_fold/virulence"/>
</dbReference>
<dbReference type="Proteomes" id="UP000192678">
    <property type="component" value="Unassembled WGS sequence"/>
</dbReference>
<dbReference type="SUPFAM" id="SSF51126">
    <property type="entry name" value="Pectin lyase-like"/>
    <property type="match status" value="1"/>
</dbReference>
<evidence type="ECO:0000259" key="2">
    <source>
        <dbReference type="PROSITE" id="PS50853"/>
    </source>
</evidence>
<dbReference type="Gene3D" id="2.60.40.10">
    <property type="entry name" value="Immunoglobulins"/>
    <property type="match status" value="1"/>
</dbReference>
<feature type="domain" description="Fibronectin type-III" evidence="2">
    <location>
        <begin position="1099"/>
        <end position="1186"/>
    </location>
</feature>
<dbReference type="SUPFAM" id="SSF49265">
    <property type="entry name" value="Fibronectin type III"/>
    <property type="match status" value="1"/>
</dbReference>
<organism evidence="3 4">
    <name type="scientific">Pedobacter nyackensis</name>
    <dbReference type="NCBI Taxonomy" id="475255"/>
    <lineage>
        <taxon>Bacteria</taxon>
        <taxon>Pseudomonadati</taxon>
        <taxon>Bacteroidota</taxon>
        <taxon>Sphingobacteriia</taxon>
        <taxon>Sphingobacteriales</taxon>
        <taxon>Sphingobacteriaceae</taxon>
        <taxon>Pedobacter</taxon>
    </lineage>
</organism>
<dbReference type="InterPro" id="IPR003961">
    <property type="entry name" value="FN3_dom"/>
</dbReference>